<dbReference type="Gene3D" id="3.90.230.10">
    <property type="entry name" value="Creatinase/methionine aminopeptidase superfamily"/>
    <property type="match status" value="1"/>
</dbReference>
<sequence length="385" mass="42160">MALHFVPSEYQARLTRLQAAMAEAELDGMLLFAQESDYWLTGYDTFGFCFFQCLYVGADGRLALLTRSADLRQARRTSILTDIRIWKDAADADPARDLRRMLEDPGVQGRRLGVEFDSYGLTYANGLRLAAALDGFCECHDASRLVPHLRATKSPAEIVMVREAARLSDAADRAALDAVRPGTDEGAILAAQHAAIFAGGGDYPANEFIIGSGADALLCRYKAGRRRLDASDQITLEFAGAFRHYHAAIMRTVVVGEPRPLHVAYHAAAREALAACEAEFRPGRTAGDVYDAHARILDAHGLNQHRLNACGYALGAKFTPSWMDPPMFYERNPFVLADNQVFFAHMILMDSVTQTAMCLGRTSLVTAAGAEPLNAPDLDLMVKSR</sequence>
<dbReference type="InterPro" id="IPR000994">
    <property type="entry name" value="Pept_M24"/>
</dbReference>
<dbReference type="AlphaFoldDB" id="A0AA42CK47"/>
<comment type="caution">
    <text evidence="3">The sequence shown here is derived from an EMBL/GenBank/DDBJ whole genome shotgun (WGS) entry which is preliminary data.</text>
</comment>
<dbReference type="InterPro" id="IPR000587">
    <property type="entry name" value="Creatinase_N"/>
</dbReference>
<dbReference type="PANTHER" id="PTHR46112:SF2">
    <property type="entry name" value="XAA-PRO AMINOPEPTIDASE P-RELATED"/>
    <property type="match status" value="1"/>
</dbReference>
<protein>
    <submittedName>
        <fullName evidence="3">Xaa-Pro peptidase family protein</fullName>
    </submittedName>
</protein>
<evidence type="ECO:0000313" key="4">
    <source>
        <dbReference type="Proteomes" id="UP001165667"/>
    </source>
</evidence>
<dbReference type="EMBL" id="JAMOIM010000014">
    <property type="protein sequence ID" value="MCW6510218.1"/>
    <property type="molecule type" value="Genomic_DNA"/>
</dbReference>
<dbReference type="Pfam" id="PF01321">
    <property type="entry name" value="Creatinase_N"/>
    <property type="match status" value="1"/>
</dbReference>
<dbReference type="CDD" id="cd01066">
    <property type="entry name" value="APP_MetAP"/>
    <property type="match status" value="1"/>
</dbReference>
<dbReference type="Gene3D" id="3.40.350.10">
    <property type="entry name" value="Creatinase/prolidase N-terminal domain"/>
    <property type="match status" value="1"/>
</dbReference>
<dbReference type="Pfam" id="PF00557">
    <property type="entry name" value="Peptidase_M24"/>
    <property type="match status" value="1"/>
</dbReference>
<evidence type="ECO:0000313" key="3">
    <source>
        <dbReference type="EMBL" id="MCW6510218.1"/>
    </source>
</evidence>
<dbReference type="Proteomes" id="UP001165667">
    <property type="component" value="Unassembled WGS sequence"/>
</dbReference>
<dbReference type="InterPro" id="IPR050659">
    <property type="entry name" value="Peptidase_M24B"/>
</dbReference>
<dbReference type="SUPFAM" id="SSF53092">
    <property type="entry name" value="Creatinase/prolidase N-terminal domain"/>
    <property type="match status" value="1"/>
</dbReference>
<gene>
    <name evidence="3" type="ORF">M8523_19550</name>
</gene>
<keyword evidence="4" id="KW-1185">Reference proteome</keyword>
<evidence type="ECO:0000259" key="2">
    <source>
        <dbReference type="Pfam" id="PF01321"/>
    </source>
</evidence>
<dbReference type="InterPro" id="IPR036005">
    <property type="entry name" value="Creatinase/aminopeptidase-like"/>
</dbReference>
<organism evidence="3 4">
    <name type="scientific">Lichenifustis flavocetrariae</name>
    <dbReference type="NCBI Taxonomy" id="2949735"/>
    <lineage>
        <taxon>Bacteria</taxon>
        <taxon>Pseudomonadati</taxon>
        <taxon>Pseudomonadota</taxon>
        <taxon>Alphaproteobacteria</taxon>
        <taxon>Hyphomicrobiales</taxon>
        <taxon>Lichenihabitantaceae</taxon>
        <taxon>Lichenifustis</taxon>
    </lineage>
</organism>
<dbReference type="SUPFAM" id="SSF55920">
    <property type="entry name" value="Creatinase/aminopeptidase"/>
    <property type="match status" value="1"/>
</dbReference>
<name>A0AA42CK47_9HYPH</name>
<proteinExistence type="predicted"/>
<dbReference type="RefSeq" id="WP_282586705.1">
    <property type="nucleotide sequence ID" value="NZ_JAMOIM010000014.1"/>
</dbReference>
<reference evidence="3" key="1">
    <citation type="submission" date="2022-05" db="EMBL/GenBank/DDBJ databases">
        <authorList>
            <person name="Pankratov T."/>
        </authorList>
    </citation>
    <scope>NUCLEOTIDE SEQUENCE</scope>
    <source>
        <strain evidence="3">BP6-180914</strain>
    </source>
</reference>
<feature type="domain" description="Peptidase M24" evidence="1">
    <location>
        <begin position="161"/>
        <end position="344"/>
    </location>
</feature>
<evidence type="ECO:0000259" key="1">
    <source>
        <dbReference type="Pfam" id="PF00557"/>
    </source>
</evidence>
<dbReference type="PANTHER" id="PTHR46112">
    <property type="entry name" value="AMINOPEPTIDASE"/>
    <property type="match status" value="1"/>
</dbReference>
<dbReference type="InterPro" id="IPR029149">
    <property type="entry name" value="Creatin/AminoP/Spt16_N"/>
</dbReference>
<accession>A0AA42CK47</accession>
<feature type="domain" description="Creatinase N-terminal" evidence="2">
    <location>
        <begin position="13"/>
        <end position="151"/>
    </location>
</feature>